<dbReference type="PATRIC" id="fig|1246626.3.peg.785"/>
<dbReference type="Pfam" id="PF01613">
    <property type="entry name" value="Flavin_Reduct"/>
    <property type="match status" value="1"/>
</dbReference>
<dbReference type="InterPro" id="IPR052174">
    <property type="entry name" value="Flavoredoxin"/>
</dbReference>
<evidence type="ECO:0000256" key="2">
    <source>
        <dbReference type="ARBA" id="ARBA00022630"/>
    </source>
</evidence>
<dbReference type="Gene3D" id="2.30.110.10">
    <property type="entry name" value="Electron Transport, Fmn-binding Protein, Chain A"/>
    <property type="match status" value="1"/>
</dbReference>
<evidence type="ECO:0000256" key="1">
    <source>
        <dbReference type="ARBA" id="ARBA00001917"/>
    </source>
</evidence>
<dbReference type="SUPFAM" id="SSF50475">
    <property type="entry name" value="FMN-binding split barrel"/>
    <property type="match status" value="1"/>
</dbReference>
<evidence type="ECO:0000259" key="4">
    <source>
        <dbReference type="SMART" id="SM00903"/>
    </source>
</evidence>
<dbReference type="AlphaFoldDB" id="A0A060M006"/>
<dbReference type="SMART" id="SM00903">
    <property type="entry name" value="Flavin_Reduct"/>
    <property type="match status" value="1"/>
</dbReference>
<dbReference type="PANTHER" id="PTHR43567">
    <property type="entry name" value="FLAVOREDOXIN-RELATED-RELATED"/>
    <property type="match status" value="1"/>
</dbReference>
<protein>
    <submittedName>
        <fullName evidence="5">FMN-binding flavin reductase-like protein</fullName>
    </submittedName>
</protein>
<dbReference type="KEGG" id="ble:BleG1_0786"/>
<proteinExistence type="inferred from homology"/>
<dbReference type="GO" id="GO:0016646">
    <property type="term" value="F:oxidoreductase activity, acting on the CH-NH group of donors, NAD or NADP as acceptor"/>
    <property type="evidence" value="ECO:0007669"/>
    <property type="project" value="UniProtKB-ARBA"/>
</dbReference>
<evidence type="ECO:0000256" key="3">
    <source>
        <dbReference type="ARBA" id="ARBA00038054"/>
    </source>
</evidence>
<sequence length="188" mass="21600">MLKPVSKASWHTYPSMVAVITSQSNDQVNVMASGWHTFMGTNPGHYGFALRKETFTYELISQSKTFAVQFLPSEYSQWIQLSGTYSGREQNKFDLFNIPYHLSELCAVPIIKEAYFAYECNVVGEHTYGTHEWIVGEVIQSYRHEQAFTSSNTIDFEQLSIPMYIGRSEYRALTKEAPQMLHQPPNHL</sequence>
<evidence type="ECO:0000313" key="5">
    <source>
        <dbReference type="EMBL" id="AIC93394.1"/>
    </source>
</evidence>
<reference evidence="5 6" key="1">
    <citation type="journal article" date="2014" name="Gene">
        <title>A comparative genomic analysis of the alkalitolerant soil bacterium Bacillus lehensis G1.</title>
        <authorList>
            <person name="Noor Y.M."/>
            <person name="Samsulrizal N.H."/>
            <person name="Jema'on N.A."/>
            <person name="Low K.O."/>
            <person name="Ramli A.N."/>
            <person name="Alias N.I."/>
            <person name="Damis S.I."/>
            <person name="Fuzi S.F."/>
            <person name="Isa M.N."/>
            <person name="Murad A.M."/>
            <person name="Raih M.F."/>
            <person name="Bakar F.D."/>
            <person name="Najimudin N."/>
            <person name="Mahadi N.M."/>
            <person name="Illias R.M."/>
        </authorList>
    </citation>
    <scope>NUCLEOTIDE SEQUENCE [LARGE SCALE GENOMIC DNA]</scope>
    <source>
        <strain evidence="5 6">G1</strain>
    </source>
</reference>
<dbReference type="EMBL" id="CP003923">
    <property type="protein sequence ID" value="AIC93394.1"/>
    <property type="molecule type" value="Genomic_DNA"/>
</dbReference>
<keyword evidence="2" id="KW-0285">Flavoprotein</keyword>
<feature type="domain" description="Flavin reductase like" evidence="4">
    <location>
        <begin position="10"/>
        <end position="150"/>
    </location>
</feature>
<dbReference type="PANTHER" id="PTHR43567:SF1">
    <property type="entry name" value="FLAVOREDOXIN"/>
    <property type="match status" value="1"/>
</dbReference>
<evidence type="ECO:0000313" key="6">
    <source>
        <dbReference type="Proteomes" id="UP000027142"/>
    </source>
</evidence>
<gene>
    <name evidence="5" type="ORF">BleG1_0786</name>
</gene>
<dbReference type="InterPro" id="IPR002563">
    <property type="entry name" value="Flavin_Rdtase-like_dom"/>
</dbReference>
<organism evidence="5 6">
    <name type="scientific">Shouchella lehensis G1</name>
    <dbReference type="NCBI Taxonomy" id="1246626"/>
    <lineage>
        <taxon>Bacteria</taxon>
        <taxon>Bacillati</taxon>
        <taxon>Bacillota</taxon>
        <taxon>Bacilli</taxon>
        <taxon>Bacillales</taxon>
        <taxon>Bacillaceae</taxon>
        <taxon>Shouchella</taxon>
    </lineage>
</organism>
<dbReference type="HOGENOM" id="CLU_059021_5_3_9"/>
<comment type="similarity">
    <text evidence="3">Belongs to the flavoredoxin family.</text>
</comment>
<dbReference type="OrthoDB" id="9794638at2"/>
<accession>A0A060M006</accession>
<comment type="cofactor">
    <cofactor evidence="1">
        <name>FMN</name>
        <dbReference type="ChEBI" id="CHEBI:58210"/>
    </cofactor>
</comment>
<keyword evidence="6" id="KW-1185">Reference proteome</keyword>
<dbReference type="eggNOG" id="COG1853">
    <property type="taxonomic scope" value="Bacteria"/>
</dbReference>
<name>A0A060M006_9BACI</name>
<dbReference type="InterPro" id="IPR012349">
    <property type="entry name" value="Split_barrel_FMN-bd"/>
</dbReference>
<dbReference type="GO" id="GO:0010181">
    <property type="term" value="F:FMN binding"/>
    <property type="evidence" value="ECO:0007669"/>
    <property type="project" value="InterPro"/>
</dbReference>
<dbReference type="RefSeq" id="WP_038477417.1">
    <property type="nucleotide sequence ID" value="NZ_CP003923.1"/>
</dbReference>
<dbReference type="Proteomes" id="UP000027142">
    <property type="component" value="Chromosome"/>
</dbReference>